<name>A0ABQ5Q7J0_9BACT</name>
<evidence type="ECO:0000256" key="1">
    <source>
        <dbReference type="SAM" id="MobiDB-lite"/>
    </source>
</evidence>
<gene>
    <name evidence="2" type="ORF">GETHPA_19040</name>
</gene>
<dbReference type="RefSeq" id="WP_285725049.1">
    <property type="nucleotide sequence ID" value="NZ_BSDD01000003.1"/>
</dbReference>
<protein>
    <submittedName>
        <fullName evidence="2">Uncharacterized protein</fullName>
    </submittedName>
</protein>
<accession>A0ABQ5Q7J0</accession>
<evidence type="ECO:0000313" key="3">
    <source>
        <dbReference type="Proteomes" id="UP001165089"/>
    </source>
</evidence>
<sequence length="117" mass="12742">MTIHHHPEPKPKMGKVRNPALPVGEPKPDPELPRPTPELSPRPGREVQPAPSSQGARPPQNPQTAKPGLYLPPPTDALPKTGADAAKRDAKPDEEDETRPGMHQPKAGLHHPRTMKK</sequence>
<organism evidence="2 3">
    <name type="scientific">Geothrix rubra</name>
    <dbReference type="NCBI Taxonomy" id="2927977"/>
    <lineage>
        <taxon>Bacteria</taxon>
        <taxon>Pseudomonadati</taxon>
        <taxon>Acidobacteriota</taxon>
        <taxon>Holophagae</taxon>
        <taxon>Holophagales</taxon>
        <taxon>Holophagaceae</taxon>
        <taxon>Geothrix</taxon>
    </lineage>
</organism>
<keyword evidence="3" id="KW-1185">Reference proteome</keyword>
<feature type="compositionally biased region" description="Basic residues" evidence="1">
    <location>
        <begin position="108"/>
        <end position="117"/>
    </location>
</feature>
<feature type="compositionally biased region" description="Basic and acidic residues" evidence="1">
    <location>
        <begin position="1"/>
        <end position="11"/>
    </location>
</feature>
<dbReference type="Proteomes" id="UP001165089">
    <property type="component" value="Unassembled WGS sequence"/>
</dbReference>
<evidence type="ECO:0000313" key="2">
    <source>
        <dbReference type="EMBL" id="GLH70371.1"/>
    </source>
</evidence>
<feature type="region of interest" description="Disordered" evidence="1">
    <location>
        <begin position="1"/>
        <end position="117"/>
    </location>
</feature>
<comment type="caution">
    <text evidence="2">The sequence shown here is derived from an EMBL/GenBank/DDBJ whole genome shotgun (WGS) entry which is preliminary data.</text>
</comment>
<proteinExistence type="predicted"/>
<reference evidence="2 3" key="1">
    <citation type="journal article" date="2023" name="Antonie Van Leeuwenhoek">
        <title>Mesoterricola silvestris gen. nov., sp. nov., Mesoterricola sediminis sp. nov., Geothrix oryzae sp. nov., Geothrix edaphica sp. nov., Geothrix rubra sp. nov., and Geothrix limicola sp. nov., six novel members of Acidobacteriota isolated from soils.</title>
        <authorList>
            <person name="Itoh H."/>
            <person name="Sugisawa Y."/>
            <person name="Mise K."/>
            <person name="Xu Z."/>
            <person name="Kuniyasu M."/>
            <person name="Ushijima N."/>
            <person name="Kawano K."/>
            <person name="Kobayashi E."/>
            <person name="Shiratori Y."/>
            <person name="Masuda Y."/>
            <person name="Senoo K."/>
        </authorList>
    </citation>
    <scope>NUCLEOTIDE SEQUENCE [LARGE SCALE GENOMIC DNA]</scope>
    <source>
        <strain evidence="2 3">Red803</strain>
    </source>
</reference>
<dbReference type="EMBL" id="BSDD01000003">
    <property type="protein sequence ID" value="GLH70371.1"/>
    <property type="molecule type" value="Genomic_DNA"/>
</dbReference>